<evidence type="ECO:0000313" key="2">
    <source>
        <dbReference type="EMBL" id="PWA08334.1"/>
    </source>
</evidence>
<dbReference type="AlphaFoldDB" id="A0A2U1JTR3"/>
<evidence type="ECO:0000256" key="1">
    <source>
        <dbReference type="SAM" id="Phobius"/>
    </source>
</evidence>
<keyword evidence="1" id="KW-0472">Membrane</keyword>
<sequence length="79" mass="8968">MKLEINNHPIMQLKTILNKINPWVGLIGSLCLIIPSLYDILDEPLTLSSDHLALASGVFFMIVFLKEIFDRIINLEGME</sequence>
<gene>
    <name evidence="2" type="ORF">DB891_12065</name>
</gene>
<proteinExistence type="predicted"/>
<comment type="caution">
    <text evidence="2">The sequence shown here is derived from an EMBL/GenBank/DDBJ whole genome shotgun (WGS) entry which is preliminary data.</text>
</comment>
<accession>A0A2U1JTR3</accession>
<feature type="transmembrane region" description="Helical" evidence="1">
    <location>
        <begin position="20"/>
        <end position="40"/>
    </location>
</feature>
<keyword evidence="1" id="KW-0812">Transmembrane</keyword>
<name>A0A2U1JTR3_9FLAO</name>
<dbReference type="OrthoDB" id="1374720at2"/>
<protein>
    <submittedName>
        <fullName evidence="2">Uncharacterized protein</fullName>
    </submittedName>
</protein>
<dbReference type="Proteomes" id="UP000245618">
    <property type="component" value="Unassembled WGS sequence"/>
</dbReference>
<dbReference type="EMBL" id="QCZH01000014">
    <property type="protein sequence ID" value="PWA08334.1"/>
    <property type="molecule type" value="Genomic_DNA"/>
</dbReference>
<reference evidence="2 3" key="1">
    <citation type="submission" date="2018-04" db="EMBL/GenBank/DDBJ databases">
        <title>Flavobacterium sp. nov., isolated from glacier ice.</title>
        <authorList>
            <person name="Liu Q."/>
            <person name="Xin Y.-H."/>
        </authorList>
    </citation>
    <scope>NUCLEOTIDE SEQUENCE [LARGE SCALE GENOMIC DNA]</scope>
    <source>
        <strain evidence="2 3">LB2P30</strain>
    </source>
</reference>
<keyword evidence="1" id="KW-1133">Transmembrane helix</keyword>
<evidence type="ECO:0000313" key="3">
    <source>
        <dbReference type="Proteomes" id="UP000245618"/>
    </source>
</evidence>
<keyword evidence="3" id="KW-1185">Reference proteome</keyword>
<feature type="transmembrane region" description="Helical" evidence="1">
    <location>
        <begin position="52"/>
        <end position="69"/>
    </location>
</feature>
<dbReference type="RefSeq" id="WP_116763833.1">
    <property type="nucleotide sequence ID" value="NZ_QCZH01000014.1"/>
</dbReference>
<organism evidence="2 3">
    <name type="scientific">Flavobacterium laiguense</name>
    <dbReference type="NCBI Taxonomy" id="2169409"/>
    <lineage>
        <taxon>Bacteria</taxon>
        <taxon>Pseudomonadati</taxon>
        <taxon>Bacteroidota</taxon>
        <taxon>Flavobacteriia</taxon>
        <taxon>Flavobacteriales</taxon>
        <taxon>Flavobacteriaceae</taxon>
        <taxon>Flavobacterium</taxon>
    </lineage>
</organism>